<name>A0ABS7ATG3_9CLOT</name>
<organism evidence="1 2">
    <name type="scientific">Clostridium weizhouense</name>
    <dbReference type="NCBI Taxonomy" id="2859781"/>
    <lineage>
        <taxon>Bacteria</taxon>
        <taxon>Bacillati</taxon>
        <taxon>Bacillota</taxon>
        <taxon>Clostridia</taxon>
        <taxon>Eubacteriales</taxon>
        <taxon>Clostridiaceae</taxon>
        <taxon>Clostridium</taxon>
    </lineage>
</organism>
<protein>
    <submittedName>
        <fullName evidence="1">Uncharacterized protein</fullName>
    </submittedName>
</protein>
<sequence>MGATLDLNIVSTKNININKILILMEKSFNVKIGVNEIEIIDDWEYSNVIYELEIDNVCKYIEVGKIANIQLNANNKFKMGCQIEKENGIYLTNLWIDTEKLQHLDSNSIIAENEMFYNKLIDIISELSNIYEIIISSVGVESTLEYSQELEDVIRESENINMWFITNKALKTIEGFHMEKLTDKVNVFKKLVDA</sequence>
<dbReference type="EMBL" id="JAHXPT010000029">
    <property type="protein sequence ID" value="MBW6411952.1"/>
    <property type="molecule type" value="Genomic_DNA"/>
</dbReference>
<proteinExistence type="predicted"/>
<comment type="caution">
    <text evidence="1">The sequence shown here is derived from an EMBL/GenBank/DDBJ whole genome shotgun (WGS) entry which is preliminary data.</text>
</comment>
<accession>A0ABS7ATG3</accession>
<keyword evidence="2" id="KW-1185">Reference proteome</keyword>
<evidence type="ECO:0000313" key="2">
    <source>
        <dbReference type="Proteomes" id="UP001519921"/>
    </source>
</evidence>
<reference evidence="1 2" key="1">
    <citation type="submission" date="2021-07" db="EMBL/GenBank/DDBJ databases">
        <title>Clostridium weizhouense sp. nov., an anaerobic bacterium isolated from activated sludge of Petroleum wastewater.</title>
        <authorList>
            <person name="Li Q."/>
        </authorList>
    </citation>
    <scope>NUCLEOTIDE SEQUENCE [LARGE SCALE GENOMIC DNA]</scope>
    <source>
        <strain evidence="1 2">YB-6</strain>
    </source>
</reference>
<dbReference type="RefSeq" id="WP_219781414.1">
    <property type="nucleotide sequence ID" value="NZ_JAHXPT010000029.1"/>
</dbReference>
<dbReference type="Proteomes" id="UP001519921">
    <property type="component" value="Unassembled WGS sequence"/>
</dbReference>
<gene>
    <name evidence="1" type="ORF">KYD98_17920</name>
</gene>
<evidence type="ECO:0000313" key="1">
    <source>
        <dbReference type="EMBL" id="MBW6411952.1"/>
    </source>
</evidence>